<sequence>MINFGLGTFEKSPEEIGSLYNQTKTGFWDTAGATFMNAWNYNPTSSLFRSVEQTQAYRSSSEYLDRDELNKEYGSLGLSFKKDTRAGLVDYIVERKKLENERSNAIARGPTGKLAKSFFFLESLGTSFLDPINLGASFIPIVGQARFVNMVAKSGKNIARLKKGFVEGLVGNAAVEPLVYGVAKSEQADYDAFDSFANIAVGGFIGSAAHVGFGRIGDFIAEKRGKPNIYQKLAAISPENQQALLRYSVGKVLKGEKVDTGNIIVEKTVIGDEQLNKLDDQIKEYKTLYKNSLDNGDRKSAKIYLQNLRNLQKTERDLFEAKRKANDEAKLQEQKEGINANNKKTTTEIEPTRQEKETSEIEIESENTNQTVKFRQKQLDIKDEDIAELSSSKAEIEKVDNNIKNKKQLDRV</sequence>
<organism evidence="2">
    <name type="scientific">uncultured marine virus</name>
    <dbReference type="NCBI Taxonomy" id="186617"/>
    <lineage>
        <taxon>Viruses</taxon>
        <taxon>environmental samples</taxon>
    </lineage>
</organism>
<evidence type="ECO:0000256" key="1">
    <source>
        <dbReference type="SAM" id="MobiDB-lite"/>
    </source>
</evidence>
<feature type="compositionally biased region" description="Basic and acidic residues" evidence="1">
    <location>
        <begin position="345"/>
        <end position="359"/>
    </location>
</feature>
<proteinExistence type="predicted"/>
<name>A0A0F7LAD5_9VIRU</name>
<evidence type="ECO:0000313" key="2">
    <source>
        <dbReference type="EMBL" id="AKH48503.1"/>
    </source>
</evidence>
<reference evidence="2" key="2">
    <citation type="submission" date="2015-03" db="EMBL/GenBank/DDBJ databases">
        <authorList>
            <person name="Chow C.-E.T."/>
            <person name="Winget D.M."/>
            <person name="White R.A.III."/>
            <person name="Hallam S.J."/>
            <person name="Suttle C.A."/>
        </authorList>
    </citation>
    <scope>NUCLEOTIDE SEQUENCE</scope>
    <source>
        <strain evidence="2">Oxic1_9</strain>
    </source>
</reference>
<protein>
    <submittedName>
        <fullName evidence="2">Uncharacterized protein</fullName>
    </submittedName>
</protein>
<feature type="compositionally biased region" description="Basic and acidic residues" evidence="1">
    <location>
        <begin position="326"/>
        <end position="336"/>
    </location>
</feature>
<reference evidence="2" key="1">
    <citation type="journal article" date="2015" name="Front. Microbiol.">
        <title>Combining genomic sequencing methods to explore viral diversity and reveal potential virus-host interactions.</title>
        <authorList>
            <person name="Chow C.E."/>
            <person name="Winget D.M."/>
            <person name="White R.A.III."/>
            <person name="Hallam S.J."/>
            <person name="Suttle C.A."/>
        </authorList>
    </citation>
    <scope>NUCLEOTIDE SEQUENCE</scope>
    <source>
        <strain evidence="2">Oxic1_9</strain>
    </source>
</reference>
<accession>A0A0F7LAD5</accession>
<dbReference type="EMBL" id="KR029604">
    <property type="protein sequence ID" value="AKH48503.1"/>
    <property type="molecule type" value="Genomic_DNA"/>
</dbReference>
<feature type="region of interest" description="Disordered" evidence="1">
    <location>
        <begin position="326"/>
        <end position="369"/>
    </location>
</feature>